<dbReference type="OrthoDB" id="5415at2759"/>
<dbReference type="PANTHER" id="PTHR36895:SF1">
    <property type="entry name" value="YCF23 PROTEIN"/>
    <property type="match status" value="1"/>
</dbReference>
<dbReference type="InterPro" id="IPR007570">
    <property type="entry name" value="Uncharacterised_Ycf23"/>
</dbReference>
<protein>
    <recommendedName>
        <fullName evidence="3">Uncharacterized protein ycf23</fullName>
    </recommendedName>
</protein>
<dbReference type="Pfam" id="PF04481">
    <property type="entry name" value="DUF561"/>
    <property type="match status" value="1"/>
</dbReference>
<organism evidence="5 6">
    <name type="scientific">Kingdonia uniflora</name>
    <dbReference type="NCBI Taxonomy" id="39325"/>
    <lineage>
        <taxon>Eukaryota</taxon>
        <taxon>Viridiplantae</taxon>
        <taxon>Streptophyta</taxon>
        <taxon>Embryophyta</taxon>
        <taxon>Tracheophyta</taxon>
        <taxon>Spermatophyta</taxon>
        <taxon>Magnoliopsida</taxon>
        <taxon>Ranunculales</taxon>
        <taxon>Circaeasteraceae</taxon>
        <taxon>Kingdonia</taxon>
    </lineage>
</organism>
<dbReference type="PANTHER" id="PTHR36895">
    <property type="match status" value="1"/>
</dbReference>
<dbReference type="Proteomes" id="UP000541444">
    <property type="component" value="Unassembled WGS sequence"/>
</dbReference>
<evidence type="ECO:0000256" key="2">
    <source>
        <dbReference type="ARBA" id="ARBA00009664"/>
    </source>
</evidence>
<dbReference type="EMBL" id="JACGCM010000724">
    <property type="protein sequence ID" value="KAF6167536.1"/>
    <property type="molecule type" value="Genomic_DNA"/>
</dbReference>
<evidence type="ECO:0000256" key="3">
    <source>
        <dbReference type="ARBA" id="ARBA00021523"/>
    </source>
</evidence>
<sequence length="146" mass="15913">MGPSSLCSSIASPTHFLIQRNHNPLNAFVFSSNQHRFSTKTLTTKASLSSTIKESVLKDFHQGRALKIISGLNNFDRDNVASVVIAAEKGGATHVDIACDPELVKLAVNLTSLPVIPLLFSSKYCLLLIRKGKTCSMYLVRQLLLA</sequence>
<comment type="caution">
    <text evidence="5">The sequence shown here is derived from an EMBL/GenBank/DDBJ whole genome shotgun (WGS) entry which is preliminary data.</text>
</comment>
<accession>A0A7J7NK45</accession>
<name>A0A7J7NK45_9MAGN</name>
<dbReference type="AlphaFoldDB" id="A0A7J7NK45"/>
<evidence type="ECO:0000256" key="4">
    <source>
        <dbReference type="ARBA" id="ARBA00022640"/>
    </source>
</evidence>
<reference evidence="5 6" key="1">
    <citation type="journal article" date="2020" name="IScience">
        <title>Genome Sequencing of the Endangered Kingdonia uniflora (Circaeasteraceae, Ranunculales) Reveals Potential Mechanisms of Evolutionary Specialization.</title>
        <authorList>
            <person name="Sun Y."/>
            <person name="Deng T."/>
            <person name="Zhang A."/>
            <person name="Moore M.J."/>
            <person name="Landis J.B."/>
            <person name="Lin N."/>
            <person name="Zhang H."/>
            <person name="Zhang X."/>
            <person name="Huang J."/>
            <person name="Zhang X."/>
            <person name="Sun H."/>
            <person name="Wang H."/>
        </authorList>
    </citation>
    <scope>NUCLEOTIDE SEQUENCE [LARGE SCALE GENOMIC DNA]</scope>
    <source>
        <strain evidence="5">TB1705</strain>
        <tissue evidence="5">Leaf</tissue>
    </source>
</reference>
<comment type="subcellular location">
    <subcellularLocation>
        <location evidence="1">Plastid</location>
    </subcellularLocation>
</comment>
<evidence type="ECO:0000313" key="5">
    <source>
        <dbReference type="EMBL" id="KAF6167536.1"/>
    </source>
</evidence>
<proteinExistence type="inferred from homology"/>
<evidence type="ECO:0000313" key="6">
    <source>
        <dbReference type="Proteomes" id="UP000541444"/>
    </source>
</evidence>
<dbReference type="GO" id="GO:0009536">
    <property type="term" value="C:plastid"/>
    <property type="evidence" value="ECO:0007669"/>
    <property type="project" value="UniProtKB-SubCell"/>
</dbReference>
<keyword evidence="4" id="KW-0934">Plastid</keyword>
<evidence type="ECO:0000256" key="1">
    <source>
        <dbReference type="ARBA" id="ARBA00004474"/>
    </source>
</evidence>
<gene>
    <name evidence="5" type="ORF">GIB67_031737</name>
</gene>
<comment type="similarity">
    <text evidence="2">Belongs to the ycf23 family.</text>
</comment>
<keyword evidence="6" id="KW-1185">Reference proteome</keyword>